<dbReference type="InterPro" id="IPR051097">
    <property type="entry name" value="Synaptobrevin-like_transport"/>
</dbReference>
<dbReference type="InterPro" id="IPR010908">
    <property type="entry name" value="Longin_dom"/>
</dbReference>
<dbReference type="AlphaFoldDB" id="D8M2N6"/>
<dbReference type="GO" id="GO:0012505">
    <property type="term" value="C:endomembrane system"/>
    <property type="evidence" value="ECO:0007669"/>
    <property type="project" value="UniProtKB-SubCell"/>
</dbReference>
<evidence type="ECO:0000256" key="8">
    <source>
        <dbReference type="PROSITE-ProRule" id="PRU00290"/>
    </source>
</evidence>
<dbReference type="SMART" id="SM01270">
    <property type="entry name" value="Longin"/>
    <property type="match status" value="1"/>
</dbReference>
<keyword evidence="12" id="KW-1185">Reference proteome</keyword>
<dbReference type="SUPFAM" id="SSF58038">
    <property type="entry name" value="SNARE fusion complex"/>
    <property type="match status" value="1"/>
</dbReference>
<dbReference type="GO" id="GO:0015031">
    <property type="term" value="P:protein transport"/>
    <property type="evidence" value="ECO:0007669"/>
    <property type="project" value="UniProtKB-KW"/>
</dbReference>
<dbReference type="GO" id="GO:0016192">
    <property type="term" value="P:vesicle-mediated transport"/>
    <property type="evidence" value="ECO:0007669"/>
    <property type="project" value="InterPro"/>
</dbReference>
<evidence type="ECO:0000256" key="3">
    <source>
        <dbReference type="ARBA" id="ARBA00022692"/>
    </source>
</evidence>
<feature type="domain" description="V-SNARE coiled-coil homology" evidence="10">
    <location>
        <begin position="124"/>
        <end position="172"/>
    </location>
</feature>
<proteinExistence type="inferred from homology"/>
<dbReference type="OMA" id="GYTYCIV"/>
<dbReference type="GO" id="GO:0005737">
    <property type="term" value="C:cytoplasm"/>
    <property type="evidence" value="ECO:0007669"/>
    <property type="project" value="UniProtKB-ARBA"/>
</dbReference>
<dbReference type="OrthoDB" id="248747at2759"/>
<dbReference type="Pfam" id="PF13774">
    <property type="entry name" value="Longin"/>
    <property type="match status" value="1"/>
</dbReference>
<evidence type="ECO:0000256" key="5">
    <source>
        <dbReference type="ARBA" id="ARBA00022989"/>
    </source>
</evidence>
<comment type="similarity">
    <text evidence="1">Belongs to the synaptobrevin family.</text>
</comment>
<evidence type="ECO:0000256" key="2">
    <source>
        <dbReference type="ARBA" id="ARBA00022448"/>
    </source>
</evidence>
<dbReference type="PANTHER" id="PTHR21136:SF168">
    <property type="entry name" value="VESICLE-ASSOCIATED MEMBRANE PROTEIN 9"/>
    <property type="match status" value="1"/>
</dbReference>
<evidence type="ECO:0000313" key="12">
    <source>
        <dbReference type="Proteomes" id="UP000008312"/>
    </source>
</evidence>
<evidence type="ECO:0000256" key="4">
    <source>
        <dbReference type="ARBA" id="ARBA00022927"/>
    </source>
</evidence>
<dbReference type="RefSeq" id="XP_012896373.1">
    <property type="nucleotide sequence ID" value="XM_013040919.1"/>
</dbReference>
<dbReference type="PRINTS" id="PR00219">
    <property type="entry name" value="SYNAPTOBREVN"/>
</dbReference>
<dbReference type="Pfam" id="PF00957">
    <property type="entry name" value="Synaptobrevin"/>
    <property type="match status" value="1"/>
</dbReference>
<dbReference type="Proteomes" id="UP000008312">
    <property type="component" value="Unassembled WGS sequence"/>
</dbReference>
<keyword evidence="3" id="KW-0812">Transmembrane</keyword>
<name>D8M2N6_BLAHO</name>
<protein>
    <recommendedName>
        <fullName evidence="13">V-SNARE coiled-coil homology domain-containing protein</fullName>
    </recommendedName>
</protein>
<keyword evidence="4" id="KW-0653">Protein transport</keyword>
<dbReference type="PROSITE" id="PS50859">
    <property type="entry name" value="LONGIN"/>
    <property type="match status" value="1"/>
</dbReference>
<comment type="subcellular location">
    <subcellularLocation>
        <location evidence="7">Endomembrane system</location>
        <topology evidence="7">Single-pass type IV membrane protein</topology>
    </subcellularLocation>
</comment>
<evidence type="ECO:0000256" key="1">
    <source>
        <dbReference type="ARBA" id="ARBA00008025"/>
    </source>
</evidence>
<evidence type="ECO:0000256" key="6">
    <source>
        <dbReference type="ARBA" id="ARBA00023136"/>
    </source>
</evidence>
<dbReference type="GO" id="GO:0016020">
    <property type="term" value="C:membrane"/>
    <property type="evidence" value="ECO:0007669"/>
    <property type="project" value="InterPro"/>
</dbReference>
<keyword evidence="2" id="KW-0813">Transport</keyword>
<reference evidence="11" key="1">
    <citation type="submission" date="2010-02" db="EMBL/GenBank/DDBJ databases">
        <title>Sequencing and annotation of the Blastocystis hominis genome.</title>
        <authorList>
            <person name="Wincker P."/>
        </authorList>
    </citation>
    <scope>NUCLEOTIDE SEQUENCE</scope>
    <source>
        <strain evidence="11">Singapore isolate B</strain>
    </source>
</reference>
<evidence type="ECO:0000313" key="11">
    <source>
        <dbReference type="EMBL" id="CBK22325.2"/>
    </source>
</evidence>
<dbReference type="EMBL" id="FN668649">
    <property type="protein sequence ID" value="CBK22325.2"/>
    <property type="molecule type" value="Genomic_DNA"/>
</dbReference>
<dbReference type="GeneID" id="24923195"/>
<dbReference type="InterPro" id="IPR042855">
    <property type="entry name" value="V_SNARE_CC"/>
</dbReference>
<dbReference type="PROSITE" id="PS50892">
    <property type="entry name" value="V_SNARE"/>
    <property type="match status" value="1"/>
</dbReference>
<dbReference type="InParanoid" id="D8M2N6"/>
<dbReference type="InterPro" id="IPR011012">
    <property type="entry name" value="Longin-like_dom_sf"/>
</dbReference>
<accession>D8M2N6</accession>
<dbReference type="PANTHER" id="PTHR21136">
    <property type="entry name" value="SNARE PROTEINS"/>
    <property type="match status" value="1"/>
</dbReference>
<sequence>MKNNKGIIYAVVARNNVVLVEQVNRSPQITHSGNFVQVIHILLTKLPRGGNYNYHYDREQLTYIALTHRQVPIRTVFGFLKDIATEFISIYGEAAYTAQPFCFTAFASSLNVMMNRYNNIESDHSKRVLSQMDDIKDVMISNIDKILQRGEKLELVIDKTNDLADAATVAAT</sequence>
<evidence type="ECO:0000259" key="10">
    <source>
        <dbReference type="PROSITE" id="PS50892"/>
    </source>
</evidence>
<organism evidence="11">
    <name type="scientific">Blastocystis hominis</name>
    <dbReference type="NCBI Taxonomy" id="12968"/>
    <lineage>
        <taxon>Eukaryota</taxon>
        <taxon>Sar</taxon>
        <taxon>Stramenopiles</taxon>
        <taxon>Bigyra</taxon>
        <taxon>Opalozoa</taxon>
        <taxon>Opalinata</taxon>
        <taxon>Blastocystidae</taxon>
        <taxon>Blastocystis</taxon>
    </lineage>
</organism>
<feature type="domain" description="Longin" evidence="9">
    <location>
        <begin position="50"/>
        <end position="114"/>
    </location>
</feature>
<keyword evidence="6" id="KW-0472">Membrane</keyword>
<evidence type="ECO:0000256" key="7">
    <source>
        <dbReference type="ARBA" id="ARBA00046280"/>
    </source>
</evidence>
<dbReference type="CDD" id="cd14824">
    <property type="entry name" value="Longin"/>
    <property type="match status" value="1"/>
</dbReference>
<evidence type="ECO:0008006" key="13">
    <source>
        <dbReference type="Google" id="ProtNLM"/>
    </source>
</evidence>
<dbReference type="InterPro" id="IPR001388">
    <property type="entry name" value="Synaptobrevin-like"/>
</dbReference>
<evidence type="ECO:0000259" key="9">
    <source>
        <dbReference type="PROSITE" id="PS50859"/>
    </source>
</evidence>
<dbReference type="Gene3D" id="1.20.5.110">
    <property type="match status" value="1"/>
</dbReference>
<keyword evidence="8" id="KW-0175">Coiled coil</keyword>
<dbReference type="Gene3D" id="3.30.450.50">
    <property type="entry name" value="Longin domain"/>
    <property type="match status" value="1"/>
</dbReference>
<dbReference type="SUPFAM" id="SSF64356">
    <property type="entry name" value="SNARE-like"/>
    <property type="match status" value="1"/>
</dbReference>
<gene>
    <name evidence="11" type="ORF">GSBLH_T00007071001</name>
</gene>
<keyword evidence="5" id="KW-1133">Transmembrane helix</keyword>